<sequence length="78" mass="9022">MFLITWRQDPTVAFKFRKVDQAIHPSIVEKATKVKHFTTHRDRQNGLQVRRLQQLPIILNQNGILQTLPEGSSIGLMD</sequence>
<proteinExistence type="predicted"/>
<evidence type="ECO:0000313" key="2">
    <source>
        <dbReference type="Proteomes" id="UP000265631"/>
    </source>
</evidence>
<dbReference type="AlphaFoldDB" id="A0A395M5C5"/>
<name>A0A395M5C5_9HYPO</name>
<dbReference type="EMBL" id="PXXK01000663">
    <property type="protein sequence ID" value="RFN42914.1"/>
    <property type="molecule type" value="Genomic_DNA"/>
</dbReference>
<protein>
    <submittedName>
        <fullName evidence="1">Uncharacterized protein</fullName>
    </submittedName>
</protein>
<reference evidence="1 2" key="1">
    <citation type="journal article" date="2018" name="PLoS Pathog.">
        <title>Evolution of structural diversity of trichothecenes, a family of toxins produced by plant pathogenic and entomopathogenic fungi.</title>
        <authorList>
            <person name="Proctor R.H."/>
            <person name="McCormick S.P."/>
            <person name="Kim H.S."/>
            <person name="Cardoza R.E."/>
            <person name="Stanley A.M."/>
            <person name="Lindo L."/>
            <person name="Kelly A."/>
            <person name="Brown D.W."/>
            <person name="Lee T."/>
            <person name="Vaughan M.M."/>
            <person name="Alexander N.J."/>
            <person name="Busman M."/>
            <person name="Gutierrez S."/>
        </authorList>
    </citation>
    <scope>NUCLEOTIDE SEQUENCE [LARGE SCALE GENOMIC DNA]</scope>
    <source>
        <strain evidence="1 2">NRRL 13405</strain>
    </source>
</reference>
<organism evidence="1 2">
    <name type="scientific">Fusarium flagelliforme</name>
    <dbReference type="NCBI Taxonomy" id="2675880"/>
    <lineage>
        <taxon>Eukaryota</taxon>
        <taxon>Fungi</taxon>
        <taxon>Dikarya</taxon>
        <taxon>Ascomycota</taxon>
        <taxon>Pezizomycotina</taxon>
        <taxon>Sordariomycetes</taxon>
        <taxon>Hypocreomycetidae</taxon>
        <taxon>Hypocreales</taxon>
        <taxon>Nectriaceae</taxon>
        <taxon>Fusarium</taxon>
        <taxon>Fusarium incarnatum-equiseti species complex</taxon>
    </lineage>
</organism>
<accession>A0A395M5C5</accession>
<gene>
    <name evidence="1" type="ORF">FIE12Z_12686</name>
</gene>
<keyword evidence="2" id="KW-1185">Reference proteome</keyword>
<evidence type="ECO:0000313" key="1">
    <source>
        <dbReference type="EMBL" id="RFN42914.1"/>
    </source>
</evidence>
<dbReference type="Proteomes" id="UP000265631">
    <property type="component" value="Unassembled WGS sequence"/>
</dbReference>
<comment type="caution">
    <text evidence="1">The sequence shown here is derived from an EMBL/GenBank/DDBJ whole genome shotgun (WGS) entry which is preliminary data.</text>
</comment>